<dbReference type="InterPro" id="IPR024302">
    <property type="entry name" value="SusD-like"/>
</dbReference>
<dbReference type="SUPFAM" id="SSF48452">
    <property type="entry name" value="TPR-like"/>
    <property type="match status" value="1"/>
</dbReference>
<proteinExistence type="predicted"/>
<feature type="signal peptide" evidence="1">
    <location>
        <begin position="1"/>
        <end position="24"/>
    </location>
</feature>
<protein>
    <submittedName>
        <fullName evidence="2">SusD/RagB family nutrient-binding outer membrane lipoprotein</fullName>
    </submittedName>
</protein>
<reference evidence="3" key="1">
    <citation type="journal article" date="2019" name="Int. J. Syst. Evol. Microbiol.">
        <title>The Global Catalogue of Microorganisms (GCM) 10K type strain sequencing project: providing services to taxonomists for standard genome sequencing and annotation.</title>
        <authorList>
            <consortium name="The Broad Institute Genomics Platform"/>
            <consortium name="The Broad Institute Genome Sequencing Center for Infectious Disease"/>
            <person name="Wu L."/>
            <person name="Ma J."/>
        </authorList>
    </citation>
    <scope>NUCLEOTIDE SEQUENCE [LARGE SCALE GENOMIC DNA]</scope>
    <source>
        <strain evidence="3">JCM 16704</strain>
    </source>
</reference>
<dbReference type="Pfam" id="PF12771">
    <property type="entry name" value="SusD-like_2"/>
    <property type="match status" value="1"/>
</dbReference>
<dbReference type="RefSeq" id="WP_344675593.1">
    <property type="nucleotide sequence ID" value="NZ_BAAAZI010000012.1"/>
</dbReference>
<evidence type="ECO:0000313" key="2">
    <source>
        <dbReference type="EMBL" id="GAA4145697.1"/>
    </source>
</evidence>
<keyword evidence="1" id="KW-0732">Signal</keyword>
<dbReference type="Gene3D" id="1.25.40.390">
    <property type="match status" value="1"/>
</dbReference>
<gene>
    <name evidence="2" type="ORF">GCM10022216_29870</name>
</gene>
<name>A0ABP7Z201_9SPHI</name>
<dbReference type="Pfam" id="PF12741">
    <property type="entry name" value="SusD-like"/>
    <property type="match status" value="1"/>
</dbReference>
<evidence type="ECO:0000313" key="3">
    <source>
        <dbReference type="Proteomes" id="UP001500101"/>
    </source>
</evidence>
<dbReference type="InterPro" id="IPR041662">
    <property type="entry name" value="SusD-like_2"/>
</dbReference>
<dbReference type="EMBL" id="BAAAZI010000012">
    <property type="protein sequence ID" value="GAA4145697.1"/>
    <property type="molecule type" value="Genomic_DNA"/>
</dbReference>
<keyword evidence="2" id="KW-0449">Lipoprotein</keyword>
<organism evidence="2 3">
    <name type="scientific">Sphingobacterium kyonggiense</name>
    <dbReference type="NCBI Taxonomy" id="714075"/>
    <lineage>
        <taxon>Bacteria</taxon>
        <taxon>Pseudomonadati</taxon>
        <taxon>Bacteroidota</taxon>
        <taxon>Sphingobacteriia</taxon>
        <taxon>Sphingobacteriales</taxon>
        <taxon>Sphingobacteriaceae</taxon>
        <taxon>Sphingobacterium</taxon>
    </lineage>
</organism>
<keyword evidence="3" id="KW-1185">Reference proteome</keyword>
<dbReference type="Proteomes" id="UP001500101">
    <property type="component" value="Unassembled WGS sequence"/>
</dbReference>
<sequence length="530" mass="57570">MKKLFKYIFTGASALILASCNNFLDVNGNNPNSPTTATPELVLPQAITYMANNFVNYSDYGRTIIYIANAGGYGGWGTQFTYDYTNSNFNNLFTSVYDNVLDFEFVIKNSDAATGPYFIAASNISKAFLYMNLVNEFNDVPFTEAAKGADFLTPKYDKAQDIYKGLVTILDDAIAQIKAVPPGSALQLGGADVLFKGDMNKWIQFANTIKLKLYVYANGKGVFTGQPTFSAEGFLTDDAMVNPGYEKLDGKQNPWWNRHHSDYNQAAQVAYGRQYIANTFTLQFYNGNKITDEGRGKATYRLWPTVATNHMGNAPTPDNLPTIGGTLGSSPFYIGTPGATTGGQNTIGTLKGLAMSQPIMLAAESHFLQAEAMVNGILTGDAAVAFKAGIEASFKYLYKGADGGVAAGKDPAADAAKYIAANPNSPLVNFVLADTKEKKVEAIVTQKFIAYNNIGGHIAWEDFRRTGYPTIVANGSSTQTFVSTKSNATTVDKLPGRLLYPVSEFTLNADNVPKDVTVFGSYVFYDRRNK</sequence>
<accession>A0ABP7Z201</accession>
<comment type="caution">
    <text evidence="2">The sequence shown here is derived from an EMBL/GenBank/DDBJ whole genome shotgun (WGS) entry which is preliminary data.</text>
</comment>
<feature type="chain" id="PRO_5046099853" evidence="1">
    <location>
        <begin position="25"/>
        <end position="530"/>
    </location>
</feature>
<dbReference type="PROSITE" id="PS51257">
    <property type="entry name" value="PROKAR_LIPOPROTEIN"/>
    <property type="match status" value="1"/>
</dbReference>
<dbReference type="InterPro" id="IPR011990">
    <property type="entry name" value="TPR-like_helical_dom_sf"/>
</dbReference>
<evidence type="ECO:0000256" key="1">
    <source>
        <dbReference type="SAM" id="SignalP"/>
    </source>
</evidence>